<dbReference type="PANTHER" id="PTHR34700">
    <property type="entry name" value="POTASSIUM BINDING PROTEIN KBP"/>
    <property type="match status" value="1"/>
</dbReference>
<evidence type="ECO:0000256" key="1">
    <source>
        <dbReference type="SAM" id="MobiDB-lite"/>
    </source>
</evidence>
<feature type="region of interest" description="Disordered" evidence="1">
    <location>
        <begin position="590"/>
        <end position="669"/>
    </location>
</feature>
<dbReference type="PROSITE" id="PS51782">
    <property type="entry name" value="LYSM"/>
    <property type="match status" value="1"/>
</dbReference>
<dbReference type="RefSeq" id="WP_201653484.1">
    <property type="nucleotide sequence ID" value="NZ_JAEQNC010000002.1"/>
</dbReference>
<dbReference type="AlphaFoldDB" id="A0A936YN49"/>
<evidence type="ECO:0000259" key="2">
    <source>
        <dbReference type="PROSITE" id="PS51782"/>
    </source>
</evidence>
<proteinExistence type="predicted"/>
<feature type="compositionally biased region" description="Low complexity" evidence="1">
    <location>
        <begin position="617"/>
        <end position="632"/>
    </location>
</feature>
<dbReference type="InterPro" id="IPR036779">
    <property type="entry name" value="LysM_dom_sf"/>
</dbReference>
<comment type="caution">
    <text evidence="3">The sequence shown here is derived from an EMBL/GenBank/DDBJ whole genome shotgun (WGS) entry which is preliminary data.</text>
</comment>
<feature type="domain" description="LysM" evidence="2">
    <location>
        <begin position="675"/>
        <end position="724"/>
    </location>
</feature>
<dbReference type="PANTHER" id="PTHR34700:SF4">
    <property type="entry name" value="PHAGE-LIKE ELEMENT PBSX PROTEIN XKDP"/>
    <property type="match status" value="1"/>
</dbReference>
<keyword evidence="4" id="KW-1185">Reference proteome</keyword>
<dbReference type="Pfam" id="PF01476">
    <property type="entry name" value="LysM"/>
    <property type="match status" value="1"/>
</dbReference>
<reference evidence="3" key="1">
    <citation type="submission" date="2021-01" db="EMBL/GenBank/DDBJ databases">
        <title>Rhizobium sp. strain KVB221 16S ribosomal RNA gene Genome sequencing and assembly.</title>
        <authorList>
            <person name="Kang M."/>
        </authorList>
    </citation>
    <scope>NUCLEOTIDE SEQUENCE</scope>
    <source>
        <strain evidence="3">KVB221</strain>
    </source>
</reference>
<evidence type="ECO:0000313" key="4">
    <source>
        <dbReference type="Proteomes" id="UP000633219"/>
    </source>
</evidence>
<feature type="compositionally biased region" description="Low complexity" evidence="1">
    <location>
        <begin position="593"/>
        <end position="607"/>
    </location>
</feature>
<feature type="region of interest" description="Disordered" evidence="1">
    <location>
        <begin position="308"/>
        <end position="337"/>
    </location>
</feature>
<dbReference type="InterPro" id="IPR052196">
    <property type="entry name" value="Bact_Kbp"/>
</dbReference>
<dbReference type="SMART" id="SM00257">
    <property type="entry name" value="LysM"/>
    <property type="match status" value="1"/>
</dbReference>
<accession>A0A936YN49</accession>
<dbReference type="InterPro" id="IPR018392">
    <property type="entry name" value="LysM"/>
</dbReference>
<gene>
    <name evidence="3" type="ORF">JJB09_04060</name>
</gene>
<organism evidence="3 4">
    <name type="scientific">Rhizobium setariae</name>
    <dbReference type="NCBI Taxonomy" id="2801340"/>
    <lineage>
        <taxon>Bacteria</taxon>
        <taxon>Pseudomonadati</taxon>
        <taxon>Pseudomonadota</taxon>
        <taxon>Alphaproteobacteria</taxon>
        <taxon>Hyphomicrobiales</taxon>
        <taxon>Rhizobiaceae</taxon>
        <taxon>Rhizobium/Agrobacterium group</taxon>
        <taxon>Rhizobium</taxon>
    </lineage>
</organism>
<dbReference type="CDD" id="cd00118">
    <property type="entry name" value="LysM"/>
    <property type="match status" value="1"/>
</dbReference>
<feature type="compositionally biased region" description="Polar residues" evidence="1">
    <location>
        <begin position="633"/>
        <end position="647"/>
    </location>
</feature>
<name>A0A936YN49_9HYPH</name>
<dbReference type="Gene3D" id="3.10.350.10">
    <property type="entry name" value="LysM domain"/>
    <property type="match status" value="1"/>
</dbReference>
<dbReference type="Proteomes" id="UP000633219">
    <property type="component" value="Unassembled WGS sequence"/>
</dbReference>
<evidence type="ECO:0000313" key="3">
    <source>
        <dbReference type="EMBL" id="MBL0371194.1"/>
    </source>
</evidence>
<protein>
    <submittedName>
        <fullName evidence="3">LysM peptidoglycan-binding domain-containing protein</fullName>
    </submittedName>
</protein>
<dbReference type="EMBL" id="JAEQNC010000002">
    <property type="protein sequence ID" value="MBL0371194.1"/>
    <property type="molecule type" value="Genomic_DNA"/>
</dbReference>
<sequence length="743" mass="76312">MKKNRAIWVALFVVAAAALLMFFVVLPQMRADKTGEELAKKAGDAAVQTEDAAGKAKDTAQALTDAAKTETLAKMARLKADTEAAAAELQGLFDAGLAPTAEQITAAKAKAIATLKQASTIKAPEGADAAMVGLIAKAQSGAEKALAAIEAMPTDADGARKAFDGMKSGLTSMFEGGEMAGKPDDAASAKLPAFDVLRVEPDGSTLIAGSAEPGARLAILDAGKVIASTEAGATGDFVAVLDNPLGAGDHQIVLEATSKDGKKLTSEEIATVSVPKDKGGELLAMVTKPGEASRILTTPKAKTESELAENVAKSLPAEPVTNNAGASAATPELPAASGDLANSAPIVKNGEAEQLESAAIARVDKGAPEVQVSAVEIEGDKIFVAGAAKPNASVRVYADDKLVSEVIADKNGRFVADNKLPLAVGNHTIRADVLAADGARVEFRASVPFFRPEGDQLAAVASDTTTPGSLEMQPLADGAYDKARLEADKAISLLKNLYADGKTPTVEELAAARSSTEIALKTLSQIKLADNAGELAKDIAAKTAAEADKALALLKSLPKDAGAVKTALDKIDDAVSSAIAPSMQTAAADQKKPAVAAPADAKQPDAATNVVASDKPATQQSSQSGQVAGSTQEAAGTTAVDTASQTAHAEVSAEGAGSPDQPKVIEQAPLKPSEASVIIRRGDTLWQISRRVYGKGVRYTTIYLANEKQITDPDRILPGQVFDVPDKPLVNAEELHRKRLGLE</sequence>